<dbReference type="Proteomes" id="UP001278188">
    <property type="component" value="Unassembled WGS sequence"/>
</dbReference>
<evidence type="ECO:0008006" key="3">
    <source>
        <dbReference type="Google" id="ProtNLM"/>
    </source>
</evidence>
<comment type="caution">
    <text evidence="1">The sequence shown here is derived from an EMBL/GenBank/DDBJ whole genome shotgun (WGS) entry which is preliminary data.</text>
</comment>
<keyword evidence="2" id="KW-1185">Reference proteome</keyword>
<accession>A0ABU3WHX8</accession>
<name>A0ABU3WHX8_9GAMM</name>
<organism evidence="1 2">
    <name type="scientific">Acinetobacter chinensis</name>
    <dbReference type="NCBI Taxonomy" id="2004650"/>
    <lineage>
        <taxon>Bacteria</taxon>
        <taxon>Pseudomonadati</taxon>
        <taxon>Pseudomonadota</taxon>
        <taxon>Gammaproteobacteria</taxon>
        <taxon>Moraxellales</taxon>
        <taxon>Moraxellaceae</taxon>
        <taxon>Acinetobacter</taxon>
    </lineage>
</organism>
<reference evidence="1 2" key="1">
    <citation type="submission" date="2023-06" db="EMBL/GenBank/DDBJ databases">
        <title>Genomic Analysis of Acinetobacter Strains Recovered from South Australian Aquatic Samples provides Insights into the Circulation of Antibiotic Resistance determinants in the Environment.</title>
        <authorList>
            <person name="Tobin L."/>
            <person name="Jarocki V.M."/>
            <person name="Kenyon J."/>
            <person name="Drigo B."/>
            <person name="Donner E."/>
            <person name="Djordjevic S.P."/>
            <person name="Hamidian M."/>
        </authorList>
    </citation>
    <scope>NUCLEOTIDE SEQUENCE [LARGE SCALE GENOMIC DNA]</scope>
    <source>
        <strain evidence="1 2">SAAc652</strain>
    </source>
</reference>
<evidence type="ECO:0000313" key="2">
    <source>
        <dbReference type="Proteomes" id="UP001278188"/>
    </source>
</evidence>
<evidence type="ECO:0000313" key="1">
    <source>
        <dbReference type="EMBL" id="MDV2469811.1"/>
    </source>
</evidence>
<dbReference type="EMBL" id="JASVDY010000004">
    <property type="protein sequence ID" value="MDV2469811.1"/>
    <property type="molecule type" value="Genomic_DNA"/>
</dbReference>
<gene>
    <name evidence="1" type="ORF">QR674_12555</name>
</gene>
<dbReference type="RefSeq" id="WP_317084686.1">
    <property type="nucleotide sequence ID" value="NZ_JASVDY010000004.1"/>
</dbReference>
<protein>
    <recommendedName>
        <fullName evidence="3">Phage protein</fullName>
    </recommendedName>
</protein>
<sequence>MDIKARLSLLDQHLSLLIESTESCDALTGESVAATLFIIQEQVRKIQNTVDKE</sequence>
<proteinExistence type="predicted"/>